<feature type="compositionally biased region" description="Basic and acidic residues" evidence="11">
    <location>
        <begin position="165"/>
        <end position="174"/>
    </location>
</feature>
<dbReference type="Pfam" id="PF00069">
    <property type="entry name" value="Pkinase"/>
    <property type="match status" value="1"/>
</dbReference>
<dbReference type="PANTHER" id="PTHR24346">
    <property type="entry name" value="MAP/MICROTUBULE AFFINITY-REGULATING KINASE"/>
    <property type="match status" value="1"/>
</dbReference>
<feature type="compositionally biased region" description="Polar residues" evidence="11">
    <location>
        <begin position="486"/>
        <end position="495"/>
    </location>
</feature>
<evidence type="ECO:0000256" key="10">
    <source>
        <dbReference type="PROSITE-ProRule" id="PRU10141"/>
    </source>
</evidence>
<dbReference type="EMBL" id="GL988048">
    <property type="protein sequence ID" value="EGS17009.1"/>
    <property type="molecule type" value="Genomic_DNA"/>
</dbReference>
<dbReference type="STRING" id="759272.G0SHT9"/>
<dbReference type="SMART" id="SM00220">
    <property type="entry name" value="S_TKc"/>
    <property type="match status" value="1"/>
</dbReference>
<dbReference type="GO" id="GO:0000011">
    <property type="term" value="P:vacuole inheritance"/>
    <property type="evidence" value="ECO:0007669"/>
    <property type="project" value="UniProtKB-ARBA"/>
</dbReference>
<dbReference type="InterPro" id="IPR011009">
    <property type="entry name" value="Kinase-like_dom_sf"/>
</dbReference>
<keyword evidence="14" id="KW-1185">Reference proteome</keyword>
<name>G0SHT9_CHATD</name>
<feature type="compositionally biased region" description="Polar residues" evidence="11">
    <location>
        <begin position="615"/>
        <end position="629"/>
    </location>
</feature>
<dbReference type="EC" id="2.7.11.1" evidence="1"/>
<feature type="compositionally biased region" description="Basic and acidic residues" evidence="11">
    <location>
        <begin position="597"/>
        <end position="614"/>
    </location>
</feature>
<evidence type="ECO:0000259" key="12">
    <source>
        <dbReference type="PROSITE" id="PS50011"/>
    </source>
</evidence>
<feature type="compositionally biased region" description="Polar residues" evidence="11">
    <location>
        <begin position="932"/>
        <end position="946"/>
    </location>
</feature>
<dbReference type="Proteomes" id="UP000008066">
    <property type="component" value="Unassembled WGS sequence"/>
</dbReference>
<feature type="compositionally biased region" description="Low complexity" evidence="11">
    <location>
        <begin position="578"/>
        <end position="591"/>
    </location>
</feature>
<dbReference type="Gene3D" id="1.10.510.10">
    <property type="entry name" value="Transferase(Phosphotransferase) domain 1"/>
    <property type="match status" value="1"/>
</dbReference>
<feature type="region of interest" description="Disordered" evidence="11">
    <location>
        <begin position="560"/>
        <end position="1048"/>
    </location>
</feature>
<feature type="compositionally biased region" description="Polar residues" evidence="11">
    <location>
        <begin position="954"/>
        <end position="966"/>
    </location>
</feature>
<evidence type="ECO:0000256" key="6">
    <source>
        <dbReference type="ARBA" id="ARBA00022777"/>
    </source>
</evidence>
<dbReference type="RefSeq" id="XP_006697591.1">
    <property type="nucleotide sequence ID" value="XM_006697528.1"/>
</dbReference>
<feature type="compositionally biased region" description="Low complexity" evidence="11">
    <location>
        <begin position="872"/>
        <end position="881"/>
    </location>
</feature>
<comment type="catalytic activity">
    <reaction evidence="8">
        <text>L-threonyl-[protein] + ATP = O-phospho-L-threonyl-[protein] + ADP + H(+)</text>
        <dbReference type="Rhea" id="RHEA:46608"/>
        <dbReference type="Rhea" id="RHEA-COMP:11060"/>
        <dbReference type="Rhea" id="RHEA-COMP:11605"/>
        <dbReference type="ChEBI" id="CHEBI:15378"/>
        <dbReference type="ChEBI" id="CHEBI:30013"/>
        <dbReference type="ChEBI" id="CHEBI:30616"/>
        <dbReference type="ChEBI" id="CHEBI:61977"/>
        <dbReference type="ChEBI" id="CHEBI:456216"/>
        <dbReference type="EC" id="2.7.11.1"/>
    </reaction>
</comment>
<evidence type="ECO:0000256" key="11">
    <source>
        <dbReference type="SAM" id="MobiDB-lite"/>
    </source>
</evidence>
<dbReference type="PROSITE" id="PS00108">
    <property type="entry name" value="PROTEIN_KINASE_ST"/>
    <property type="match status" value="1"/>
</dbReference>
<reference evidence="13 14" key="1">
    <citation type="journal article" date="2011" name="Cell">
        <title>Insight into structure and assembly of the nuclear pore complex by utilizing the genome of a eukaryotic thermophile.</title>
        <authorList>
            <person name="Amlacher S."/>
            <person name="Sarges P."/>
            <person name="Flemming D."/>
            <person name="van Noort V."/>
            <person name="Kunze R."/>
            <person name="Devos D.P."/>
            <person name="Arumugam M."/>
            <person name="Bork P."/>
            <person name="Hurt E."/>
        </authorList>
    </citation>
    <scope>NUCLEOTIDE SEQUENCE [LARGE SCALE GENOMIC DNA]</scope>
    <source>
        <strain evidence="14">DSM 1495 / CBS 144.50 / IMI 039719</strain>
    </source>
</reference>
<dbReference type="InterPro" id="IPR000719">
    <property type="entry name" value="Prot_kinase_dom"/>
</dbReference>
<feature type="region of interest" description="Disordered" evidence="11">
    <location>
        <begin position="153"/>
        <end position="187"/>
    </location>
</feature>
<dbReference type="SUPFAM" id="SSF56112">
    <property type="entry name" value="Protein kinase-like (PK-like)"/>
    <property type="match status" value="1"/>
</dbReference>
<dbReference type="eggNOG" id="KOG0583">
    <property type="taxonomic scope" value="Eukaryota"/>
</dbReference>
<dbReference type="GeneID" id="18261372"/>
<feature type="compositionally biased region" description="Basic and acidic residues" evidence="11">
    <location>
        <begin position="816"/>
        <end position="827"/>
    </location>
</feature>
<evidence type="ECO:0000313" key="14">
    <source>
        <dbReference type="Proteomes" id="UP000008066"/>
    </source>
</evidence>
<feature type="domain" description="Protein kinase" evidence="12">
    <location>
        <begin position="194"/>
        <end position="470"/>
    </location>
</feature>
<dbReference type="OrthoDB" id="193931at2759"/>
<keyword evidence="7 10" id="KW-0067">ATP-binding</keyword>
<dbReference type="AlphaFoldDB" id="G0SHT9"/>
<proteinExistence type="predicted"/>
<dbReference type="GO" id="GO:0045033">
    <property type="term" value="P:peroxisome inheritance"/>
    <property type="evidence" value="ECO:0007669"/>
    <property type="project" value="UniProtKB-ARBA"/>
</dbReference>
<evidence type="ECO:0000256" key="4">
    <source>
        <dbReference type="ARBA" id="ARBA00022679"/>
    </source>
</evidence>
<feature type="compositionally biased region" description="Basic and acidic residues" evidence="11">
    <location>
        <begin position="21"/>
        <end position="32"/>
    </location>
</feature>
<evidence type="ECO:0000256" key="1">
    <source>
        <dbReference type="ARBA" id="ARBA00012513"/>
    </source>
</evidence>
<evidence type="ECO:0000256" key="7">
    <source>
        <dbReference type="ARBA" id="ARBA00022840"/>
    </source>
</evidence>
<dbReference type="KEGG" id="cthr:CTHT_0073340"/>
<feature type="binding site" evidence="10">
    <location>
        <position position="227"/>
    </location>
    <ligand>
        <name>ATP</name>
        <dbReference type="ChEBI" id="CHEBI:30616"/>
    </ligand>
</feature>
<organism evidence="14">
    <name type="scientific">Chaetomium thermophilum (strain DSM 1495 / CBS 144.50 / IMI 039719)</name>
    <name type="common">Thermochaetoides thermophila</name>
    <dbReference type="NCBI Taxonomy" id="759272"/>
    <lineage>
        <taxon>Eukaryota</taxon>
        <taxon>Fungi</taxon>
        <taxon>Dikarya</taxon>
        <taxon>Ascomycota</taxon>
        <taxon>Pezizomycotina</taxon>
        <taxon>Sordariomycetes</taxon>
        <taxon>Sordariomycetidae</taxon>
        <taxon>Sordariales</taxon>
        <taxon>Chaetomiaceae</taxon>
        <taxon>Thermochaetoides</taxon>
    </lineage>
</organism>
<feature type="compositionally biased region" description="Polar residues" evidence="11">
    <location>
        <begin position="750"/>
        <end position="761"/>
    </location>
</feature>
<dbReference type="GO" id="GO:0005737">
    <property type="term" value="C:cytoplasm"/>
    <property type="evidence" value="ECO:0007669"/>
    <property type="project" value="UniProtKB-ARBA"/>
</dbReference>
<evidence type="ECO:0000256" key="2">
    <source>
        <dbReference type="ARBA" id="ARBA00022527"/>
    </source>
</evidence>
<dbReference type="FunFam" id="1.10.510.10:FF:000397">
    <property type="entry name" value="Serine/threonine-protein kinase KIN4"/>
    <property type="match status" value="1"/>
</dbReference>
<keyword evidence="4" id="KW-0808">Transferase</keyword>
<feature type="region of interest" description="Disordered" evidence="11">
    <location>
        <begin position="1"/>
        <end position="121"/>
    </location>
</feature>
<dbReference type="GO" id="GO:0035556">
    <property type="term" value="P:intracellular signal transduction"/>
    <property type="evidence" value="ECO:0007669"/>
    <property type="project" value="TreeGrafter"/>
</dbReference>
<keyword evidence="6 13" id="KW-0418">Kinase</keyword>
<dbReference type="OMA" id="HGRIQQP"/>
<evidence type="ECO:0000256" key="8">
    <source>
        <dbReference type="ARBA" id="ARBA00047899"/>
    </source>
</evidence>
<accession>G0SHT9</accession>
<comment type="catalytic activity">
    <reaction evidence="9">
        <text>L-seryl-[protein] + ATP = O-phospho-L-seryl-[protein] + ADP + H(+)</text>
        <dbReference type="Rhea" id="RHEA:17989"/>
        <dbReference type="Rhea" id="RHEA-COMP:9863"/>
        <dbReference type="Rhea" id="RHEA-COMP:11604"/>
        <dbReference type="ChEBI" id="CHEBI:15378"/>
        <dbReference type="ChEBI" id="CHEBI:29999"/>
        <dbReference type="ChEBI" id="CHEBI:30616"/>
        <dbReference type="ChEBI" id="CHEBI:83421"/>
        <dbReference type="ChEBI" id="CHEBI:456216"/>
        <dbReference type="EC" id="2.7.11.1"/>
    </reaction>
</comment>
<dbReference type="PROSITE" id="PS50011">
    <property type="entry name" value="PROTEIN_KINASE_DOM"/>
    <property type="match status" value="1"/>
</dbReference>
<keyword evidence="2 13" id="KW-0723">Serine/threonine-protein kinase</keyword>
<dbReference type="GO" id="GO:0004674">
    <property type="term" value="F:protein serine/threonine kinase activity"/>
    <property type="evidence" value="ECO:0007669"/>
    <property type="project" value="UniProtKB-KW"/>
</dbReference>
<evidence type="ECO:0000256" key="5">
    <source>
        <dbReference type="ARBA" id="ARBA00022741"/>
    </source>
</evidence>
<evidence type="ECO:0000256" key="3">
    <source>
        <dbReference type="ARBA" id="ARBA00022553"/>
    </source>
</evidence>
<dbReference type="InterPro" id="IPR008271">
    <property type="entry name" value="Ser/Thr_kinase_AS"/>
</dbReference>
<evidence type="ECO:0000256" key="9">
    <source>
        <dbReference type="ARBA" id="ARBA00048679"/>
    </source>
</evidence>
<feature type="compositionally biased region" description="Basic and acidic residues" evidence="11">
    <location>
        <begin position="49"/>
        <end position="80"/>
    </location>
</feature>
<dbReference type="InterPro" id="IPR017441">
    <property type="entry name" value="Protein_kinase_ATP_BS"/>
</dbReference>
<sequence>MTSRAAVAPPVPVPVSPVADSPDHLGSPDRRRTMPAVVPPRTSSTRRAQPTDRPVDSPRRTNQDSSRDTNGRIDPSDPSRSRRTYQDPYSPNGRGNTSAAAYSRSPPADTHFGNGPSRDASEILNNFLDSQHEARSEKERMALIQAHQQAPLYDDDAAPPPIVSHADHGEEPRRGARSRHDHSKKEKPTRFGEYILGNTIGEGEFGKVKLGWKADTGHQVAIKLIKKDQLGNNPARMAKIMREVAILKQLTHPNIVKLHKMEESERHYGIVLEYASGGELFDYILNHRYLKDNAARRLFAQLISGVGYLHKKGIVHRDLKLENLLLDRNRNIIITDFGFANTFDPNDELTEEEEMNLSDKEFVKRMGLDKIKPNAPELVVSDSLYTGRKVDVWSCGVILYAMLAGYLPFDDDPANPEGDNINLLYKYIVNTPLTFPDYVTPHARDLLRRILVPNPRKRADLFEVARHSWLSEYAHVVEFITSSTTTPKDIQNTTVPPEDFDETPTIARSASVRESSKKAPVTSSIGGLATKQGTVDVDSDAAYTRQQRDNKRRTVQVEYVAPSTNTQRGESSGAQPFSSRTGSRSASQSTAPAPTRDPTREKPTPSQPVKEDFSKSTSTRVPQSSQQRAGGSVVAVRTTQPARSAPEPAPAPASLLQNLSHTPADGPPTSSSISSNNANKRASYSQPAAPELNDANVEGRIEQPPKTSNYGIPSPTPHSQSDHPRPGLSSVPPKFIQLSGFNNREGETPTPGSVGTTQGSSEVKGHKRSNTMSEISGKLFGRSGSIFGGKNRKKEQSGEKTKKYPPISMNNSMPGGDEHSRTSLDSRRSRRSFSIGIGKKTSGSITSSQEKKGRRFSFLPYLSKGGKEERSQSQLDSQQDLPIQEPPTPSQSGQLVDQNIGREHAEATTLDNMYTQLHDPRYSPSPYDRRQSYQPSSSYGRPSASDTLMPPPLLNTSDASFDSTNLRRPAGTGSAPQLPYPSGLQPPQQQSQPLQQPRPNQSDNDVRTPTVGTPTSSKRGVLQKPKRFTDAYDAHHDHSGSSGPARRVMDFFRRRAKARAGDL</sequence>
<dbReference type="HOGENOM" id="CLU_003954_1_0_1"/>
<dbReference type="PROSITE" id="PS00107">
    <property type="entry name" value="PROTEIN_KINASE_ATP"/>
    <property type="match status" value="1"/>
</dbReference>
<keyword evidence="5 10" id="KW-0547">Nucleotide-binding</keyword>
<feature type="compositionally biased region" description="Polar residues" evidence="11">
    <location>
        <begin position="562"/>
        <end position="577"/>
    </location>
</feature>
<feature type="region of interest" description="Disordered" evidence="11">
    <location>
        <begin position="486"/>
        <end position="525"/>
    </location>
</feature>
<feature type="compositionally biased region" description="Polar residues" evidence="11">
    <location>
        <begin position="668"/>
        <end position="686"/>
    </location>
</feature>
<dbReference type="GO" id="GO:0005524">
    <property type="term" value="F:ATP binding"/>
    <property type="evidence" value="ECO:0007669"/>
    <property type="project" value="UniProtKB-UniRule"/>
</dbReference>
<feature type="compositionally biased region" description="Basic and acidic residues" evidence="11">
    <location>
        <begin position="1027"/>
        <end position="1039"/>
    </location>
</feature>
<evidence type="ECO:0000313" key="13">
    <source>
        <dbReference type="EMBL" id="EGS17009.1"/>
    </source>
</evidence>
<feature type="compositionally biased region" description="Low complexity" evidence="11">
    <location>
        <begin position="976"/>
        <end position="1002"/>
    </location>
</feature>
<feature type="compositionally biased region" description="Polar residues" evidence="11">
    <location>
        <begin position="87"/>
        <end position="100"/>
    </location>
</feature>
<keyword evidence="3" id="KW-0597">Phosphoprotein</keyword>
<dbReference type="PANTHER" id="PTHR24346:SF110">
    <property type="entry name" value="NON-SPECIFIC SERINE_THREONINE PROTEIN KINASE"/>
    <property type="match status" value="1"/>
</dbReference>
<gene>
    <name evidence="13" type="ORF">CTHT_0073340</name>
</gene>
<dbReference type="FunFam" id="3.30.200.20:FF:000003">
    <property type="entry name" value="Non-specific serine/threonine protein kinase"/>
    <property type="match status" value="1"/>
</dbReference>
<protein>
    <recommendedName>
        <fullName evidence="1">non-specific serine/threonine protein kinase</fullName>
        <ecNumber evidence="1">2.7.11.1</ecNumber>
    </recommendedName>
</protein>